<sequence>MDQQYETPEALREFLQMCLTPRPGQERTALRLVELLPPQIAAKAHEFAPHLAGLDRTATDLETQAGQARQAYADALAAWIGGQEPPTTQDRLSSPCFNCTHTLNWHNTAMGGCTIDTCGCDKFRGERYTIGRSGVFATLYDWQEHRLIVEAATVEHCLKIRDQLLAGEPPCVKCGQPKLAHIGWARGHLYAPPEDPAPADTKPMSLIDAATAAYDAAAAHAATCFTCWPGMRFAEMCSAGQAQALAALHQSGVLDCEHIAWDVTTEHPARDGSGWVKSRKCADCGEPMAPITEADPHWPHDGGEPPAGVSEPDTGIVAIRRMVRDMCPTAQRFEPVEVPGTVSPVGWTFATGTGQWTQYGYVMADGAPLAVNLHNTRAAAHDRAREQARQCD</sequence>
<comment type="caution">
    <text evidence="1">The sequence shown here is derived from an EMBL/GenBank/DDBJ whole genome shotgun (WGS) entry which is preliminary data.</text>
</comment>
<proteinExistence type="predicted"/>
<organism evidence="1 2">
    <name type="scientific">Streptomyces longwoodensis</name>
    <dbReference type="NCBI Taxonomy" id="68231"/>
    <lineage>
        <taxon>Bacteria</taxon>
        <taxon>Bacillati</taxon>
        <taxon>Actinomycetota</taxon>
        <taxon>Actinomycetes</taxon>
        <taxon>Kitasatosporales</taxon>
        <taxon>Streptomycetaceae</taxon>
        <taxon>Streptomyces</taxon>
    </lineage>
</organism>
<dbReference type="Proteomes" id="UP000053271">
    <property type="component" value="Unassembled WGS sequence"/>
</dbReference>
<dbReference type="EMBL" id="LMWS01000018">
    <property type="protein sequence ID" value="KUN37741.1"/>
    <property type="molecule type" value="Genomic_DNA"/>
</dbReference>
<accession>A0A101QX43</accession>
<protein>
    <submittedName>
        <fullName evidence="1">Uncharacterized protein</fullName>
    </submittedName>
</protein>
<dbReference type="GeneID" id="91426057"/>
<gene>
    <name evidence="1" type="ORF">AQJ30_15775</name>
</gene>
<dbReference type="AlphaFoldDB" id="A0A101QX43"/>
<name>A0A101QX43_9ACTN</name>
<reference evidence="1 2" key="1">
    <citation type="submission" date="2015-10" db="EMBL/GenBank/DDBJ databases">
        <title>Draft genome sequence of Streptomyces longwoodensis DSM 41677, type strain for the species Streptomyces longwoodensis.</title>
        <authorList>
            <person name="Ruckert C."/>
            <person name="Winkler A."/>
            <person name="Kalinowski J."/>
            <person name="Kampfer P."/>
            <person name="Glaeser S."/>
        </authorList>
    </citation>
    <scope>NUCLEOTIDE SEQUENCE [LARGE SCALE GENOMIC DNA]</scope>
    <source>
        <strain evidence="1 2">DSM 41677</strain>
    </source>
</reference>
<dbReference type="RefSeq" id="WP_067233860.1">
    <property type="nucleotide sequence ID" value="NZ_KQ948553.1"/>
</dbReference>
<evidence type="ECO:0000313" key="1">
    <source>
        <dbReference type="EMBL" id="KUN37741.1"/>
    </source>
</evidence>
<evidence type="ECO:0000313" key="2">
    <source>
        <dbReference type="Proteomes" id="UP000053271"/>
    </source>
</evidence>
<keyword evidence="2" id="KW-1185">Reference proteome</keyword>
<dbReference type="STRING" id="68231.AQJ30_15775"/>